<evidence type="ECO:0000313" key="2">
    <source>
        <dbReference type="Proteomes" id="UP000198639"/>
    </source>
</evidence>
<gene>
    <name evidence="1" type="ORF">SAMN05216204_14034</name>
</gene>
<dbReference type="Proteomes" id="UP000198639">
    <property type="component" value="Unassembled WGS sequence"/>
</dbReference>
<keyword evidence="2" id="KW-1185">Reference proteome</keyword>
<protein>
    <submittedName>
        <fullName evidence="1">Uncharacterized protein</fullName>
    </submittedName>
</protein>
<accession>A0A1I1VP46</accession>
<reference evidence="2" key="1">
    <citation type="submission" date="2016-10" db="EMBL/GenBank/DDBJ databases">
        <authorList>
            <person name="Varghese N."/>
            <person name="Submissions S."/>
        </authorList>
    </citation>
    <scope>NUCLEOTIDE SEQUENCE [LARGE SCALE GENOMIC DNA]</scope>
    <source>
        <strain evidence="2">CGMCC 1.12041</strain>
    </source>
</reference>
<dbReference type="STRING" id="1164594.SAMN05216204_14034"/>
<dbReference type="AlphaFoldDB" id="A0A1I1VP46"/>
<evidence type="ECO:0000313" key="1">
    <source>
        <dbReference type="EMBL" id="SFD83848.1"/>
    </source>
</evidence>
<proteinExistence type="predicted"/>
<organism evidence="1 2">
    <name type="scientific">Massilia yuzhufengensis</name>
    <dbReference type="NCBI Taxonomy" id="1164594"/>
    <lineage>
        <taxon>Bacteria</taxon>
        <taxon>Pseudomonadati</taxon>
        <taxon>Pseudomonadota</taxon>
        <taxon>Betaproteobacteria</taxon>
        <taxon>Burkholderiales</taxon>
        <taxon>Oxalobacteraceae</taxon>
        <taxon>Telluria group</taxon>
        <taxon>Massilia</taxon>
    </lineage>
</organism>
<name>A0A1I1VP46_9BURK</name>
<sequence>MVMAANPTMTLDRAVIEQSRRTYRDAPPAAAPVDKARVLAHLQTQLALLEASREVAHGDA</sequence>
<dbReference type="EMBL" id="FOLD01000040">
    <property type="protein sequence ID" value="SFD83848.1"/>
    <property type="molecule type" value="Genomic_DNA"/>
</dbReference>